<organism evidence="1 2">
    <name type="scientific">Haloplanus litoreus</name>
    <dbReference type="NCBI Taxonomy" id="767515"/>
    <lineage>
        <taxon>Archaea</taxon>
        <taxon>Methanobacteriati</taxon>
        <taxon>Methanobacteriota</taxon>
        <taxon>Stenosarchaea group</taxon>
        <taxon>Halobacteria</taxon>
        <taxon>Halobacteriales</taxon>
        <taxon>Haloferacaceae</taxon>
        <taxon>Haloplanus</taxon>
    </lineage>
</organism>
<dbReference type="EMBL" id="JBHTAT010000001">
    <property type="protein sequence ID" value="MFC7254523.1"/>
    <property type="molecule type" value="Genomic_DNA"/>
</dbReference>
<dbReference type="AlphaFoldDB" id="A0ABD5ZWV7"/>
<proteinExistence type="predicted"/>
<dbReference type="GeneID" id="96952837"/>
<dbReference type="Proteomes" id="UP001596434">
    <property type="component" value="Unassembled WGS sequence"/>
</dbReference>
<reference evidence="1 2" key="1">
    <citation type="journal article" date="2019" name="Int. J. Syst. Evol. Microbiol.">
        <title>The Global Catalogue of Microorganisms (GCM) 10K type strain sequencing project: providing services to taxonomists for standard genome sequencing and annotation.</title>
        <authorList>
            <consortium name="The Broad Institute Genomics Platform"/>
            <consortium name="The Broad Institute Genome Sequencing Center for Infectious Disease"/>
            <person name="Wu L."/>
            <person name="Ma J."/>
        </authorList>
    </citation>
    <scope>NUCLEOTIDE SEQUENCE [LARGE SCALE GENOMIC DNA]</scope>
    <source>
        <strain evidence="1 2">GX21</strain>
    </source>
</reference>
<comment type="caution">
    <text evidence="1">The sequence shown here is derived from an EMBL/GenBank/DDBJ whole genome shotgun (WGS) entry which is preliminary data.</text>
</comment>
<name>A0ABD5ZWV7_9EURY</name>
<dbReference type="Gene3D" id="1.10.10.10">
    <property type="entry name" value="Winged helix-like DNA-binding domain superfamily/Winged helix DNA-binding domain"/>
    <property type="match status" value="1"/>
</dbReference>
<sequence>MSATHLDTPDADRTTIDVPDELSSAESKLVYVFLAATDGATVEELHEALGLRKITLFPVLSTLSGYDVVAREGARYVPSAA</sequence>
<keyword evidence="2" id="KW-1185">Reference proteome</keyword>
<protein>
    <submittedName>
        <fullName evidence="1">MarR family transcriptional regulator</fullName>
    </submittedName>
</protein>
<dbReference type="RefSeq" id="WP_379702726.1">
    <property type="nucleotide sequence ID" value="NZ_JBHTAT010000001.1"/>
</dbReference>
<evidence type="ECO:0000313" key="2">
    <source>
        <dbReference type="Proteomes" id="UP001596434"/>
    </source>
</evidence>
<gene>
    <name evidence="1" type="ORF">ACFQKE_04265</name>
</gene>
<evidence type="ECO:0000313" key="1">
    <source>
        <dbReference type="EMBL" id="MFC7254523.1"/>
    </source>
</evidence>
<accession>A0ABD5ZWV7</accession>
<dbReference type="InterPro" id="IPR036388">
    <property type="entry name" value="WH-like_DNA-bd_sf"/>
</dbReference>